<feature type="region of interest" description="Disordered" evidence="8">
    <location>
        <begin position="343"/>
        <end position="363"/>
    </location>
</feature>
<keyword evidence="4 9" id="KW-1133">Transmembrane helix</keyword>
<evidence type="ECO:0000256" key="8">
    <source>
        <dbReference type="SAM" id="MobiDB-lite"/>
    </source>
</evidence>
<dbReference type="GO" id="GO:0016020">
    <property type="term" value="C:membrane"/>
    <property type="evidence" value="ECO:0007669"/>
    <property type="project" value="UniProtKB-SubCell"/>
</dbReference>
<keyword evidence="6 9" id="KW-0472">Membrane</keyword>
<dbReference type="PANTHER" id="PTHR43448">
    <property type="entry name" value="PROTOHEME IX FARNESYLTRANSFERASE, MITOCHONDRIAL"/>
    <property type="match status" value="1"/>
</dbReference>
<dbReference type="GO" id="GO:0005739">
    <property type="term" value="C:mitochondrion"/>
    <property type="evidence" value="ECO:0007669"/>
    <property type="project" value="TreeGrafter"/>
</dbReference>
<evidence type="ECO:0000256" key="7">
    <source>
        <dbReference type="ARBA" id="ARBA00030253"/>
    </source>
</evidence>
<dbReference type="InterPro" id="IPR044878">
    <property type="entry name" value="UbiA_sf"/>
</dbReference>
<keyword evidence="5" id="KW-0350">Heme biosynthesis</keyword>
<keyword evidence="3 9" id="KW-0812">Transmembrane</keyword>
<accession>A0A0M0JP87</accession>
<dbReference type="CDD" id="cd13957">
    <property type="entry name" value="PT_UbiA_Cox10"/>
    <property type="match status" value="1"/>
</dbReference>
<dbReference type="PANTHER" id="PTHR43448:SF2">
    <property type="entry name" value="PROTOHEME IX FARNESYLTRANSFERASE, MITOCHONDRIAL"/>
    <property type="match status" value="1"/>
</dbReference>
<evidence type="ECO:0000256" key="2">
    <source>
        <dbReference type="ARBA" id="ARBA00022679"/>
    </source>
</evidence>
<dbReference type="OrthoDB" id="5211at2759"/>
<dbReference type="GO" id="GO:0006784">
    <property type="term" value="P:heme A biosynthetic process"/>
    <property type="evidence" value="ECO:0007669"/>
    <property type="project" value="TreeGrafter"/>
</dbReference>
<proteinExistence type="predicted"/>
<evidence type="ECO:0000256" key="9">
    <source>
        <dbReference type="SAM" id="Phobius"/>
    </source>
</evidence>
<dbReference type="InterPro" id="IPR006369">
    <property type="entry name" value="Protohaem_IX_farnesylTrfase"/>
</dbReference>
<evidence type="ECO:0000313" key="10">
    <source>
        <dbReference type="EMBL" id="KOO28421.1"/>
    </source>
</evidence>
<reference evidence="11" key="1">
    <citation type="journal article" date="2015" name="PLoS Genet.">
        <title>Genome Sequence and Transcriptome Analyses of Chrysochromulina tobin: Metabolic Tools for Enhanced Algal Fitness in the Prominent Order Prymnesiales (Haptophyceae).</title>
        <authorList>
            <person name="Hovde B.T."/>
            <person name="Deodato C.R."/>
            <person name="Hunsperger H.M."/>
            <person name="Ryken S.A."/>
            <person name="Yost W."/>
            <person name="Jha R.K."/>
            <person name="Patterson J."/>
            <person name="Monnat R.J. Jr."/>
            <person name="Barlow S.B."/>
            <person name="Starkenburg S.R."/>
            <person name="Cattolico R.A."/>
        </authorList>
    </citation>
    <scope>NUCLEOTIDE SEQUENCE</scope>
    <source>
        <strain evidence="11">CCMP291</strain>
    </source>
</reference>
<evidence type="ECO:0000256" key="1">
    <source>
        <dbReference type="ARBA" id="ARBA00004141"/>
    </source>
</evidence>
<dbReference type="Proteomes" id="UP000037460">
    <property type="component" value="Unassembled WGS sequence"/>
</dbReference>
<keyword evidence="11" id="KW-1185">Reference proteome</keyword>
<sequence length="395" mass="41897">MELSKSRLSALVVGSTAAGHLMSSGPLDLTSLASALGGTFLLAGSANSFNQIIETRNDAAMNRTHKRPLPSGRISRPHAIGWASASGAAGLATLALGTNCMTTALGAATLGLYTLAYTPMKQRTPLNTWVGAVVGAIPPVMGWTAAGGGLLTLEAAVLGSSLFLWQMPHFFALSWMYRSDYAQGGYQMVPLHDPTGARTSQLCLEYSLYLAALPPLCWATGLTSCMFAIDSIGFNGMLLFAAWRFYSNSSRGQAHARRLFLASLAYLPIFFGCLLLHQKRLPAEMVIDEEARLPAPAESLDRLLVDESLTRLRERGRELCIHEHVVTGGGNSTDPARCPMPLSAESSTGVRAETAGTSSMGGSAGRCPVVVAEHVAETVVQQAAQQATQQQQRAT</sequence>
<gene>
    <name evidence="10" type="ORF">Ctob_010198</name>
</gene>
<evidence type="ECO:0000256" key="3">
    <source>
        <dbReference type="ARBA" id="ARBA00022692"/>
    </source>
</evidence>
<dbReference type="Pfam" id="PF01040">
    <property type="entry name" value="UbiA"/>
    <property type="match status" value="1"/>
</dbReference>
<evidence type="ECO:0000256" key="4">
    <source>
        <dbReference type="ARBA" id="ARBA00022989"/>
    </source>
</evidence>
<dbReference type="GO" id="GO:0008495">
    <property type="term" value="F:protoheme IX farnesyltransferase activity"/>
    <property type="evidence" value="ECO:0007669"/>
    <property type="project" value="InterPro"/>
</dbReference>
<evidence type="ECO:0000256" key="5">
    <source>
        <dbReference type="ARBA" id="ARBA00023133"/>
    </source>
</evidence>
<dbReference type="AlphaFoldDB" id="A0A0M0JP87"/>
<evidence type="ECO:0000256" key="6">
    <source>
        <dbReference type="ARBA" id="ARBA00023136"/>
    </source>
</evidence>
<name>A0A0M0JP87_9EUKA</name>
<dbReference type="FunFam" id="1.10.357.140:FF:000006">
    <property type="entry name" value="Protoheme IX farnesyltransferase, mitochondrial"/>
    <property type="match status" value="1"/>
</dbReference>
<feature type="transmembrane region" description="Helical" evidence="9">
    <location>
        <begin position="258"/>
        <end position="277"/>
    </location>
</feature>
<evidence type="ECO:0000313" key="11">
    <source>
        <dbReference type="Proteomes" id="UP000037460"/>
    </source>
</evidence>
<organism evidence="10 11">
    <name type="scientific">Chrysochromulina tobinii</name>
    <dbReference type="NCBI Taxonomy" id="1460289"/>
    <lineage>
        <taxon>Eukaryota</taxon>
        <taxon>Haptista</taxon>
        <taxon>Haptophyta</taxon>
        <taxon>Prymnesiophyceae</taxon>
        <taxon>Prymnesiales</taxon>
        <taxon>Chrysochromulinaceae</taxon>
        <taxon>Chrysochromulina</taxon>
    </lineage>
</organism>
<keyword evidence="2 10" id="KW-0808">Transferase</keyword>
<dbReference type="InterPro" id="IPR000537">
    <property type="entry name" value="UbiA_prenyltransferase"/>
</dbReference>
<comment type="caution">
    <text evidence="10">The sequence shown here is derived from an EMBL/GenBank/DDBJ whole genome shotgun (WGS) entry which is preliminary data.</text>
</comment>
<dbReference type="EMBL" id="JWZX01002571">
    <property type="protein sequence ID" value="KOO28421.1"/>
    <property type="molecule type" value="Genomic_DNA"/>
</dbReference>
<comment type="subcellular location">
    <subcellularLocation>
        <location evidence="1">Membrane</location>
        <topology evidence="1">Multi-pass membrane protein</topology>
    </subcellularLocation>
</comment>
<protein>
    <recommendedName>
        <fullName evidence="7">Heme O synthase</fullName>
    </recommendedName>
</protein>
<dbReference type="Gene3D" id="1.10.357.140">
    <property type="entry name" value="UbiA prenyltransferase"/>
    <property type="match status" value="1"/>
</dbReference>
<dbReference type="NCBIfam" id="TIGR01473">
    <property type="entry name" value="cyoE_ctaB"/>
    <property type="match status" value="1"/>
</dbReference>